<keyword evidence="3" id="KW-1185">Reference proteome</keyword>
<protein>
    <submittedName>
        <fullName evidence="2">Uncharacterized protein</fullName>
    </submittedName>
</protein>
<reference evidence="2 3" key="1">
    <citation type="submission" date="2016-10" db="EMBL/GenBank/DDBJ databases">
        <authorList>
            <person name="Cai Z."/>
        </authorList>
    </citation>
    <scope>NUCLEOTIDE SEQUENCE [LARGE SCALE GENOMIC DNA]</scope>
</reference>
<sequence>MTLLIAIINHTYQPEFVEKETVVMQAETVECYHQQVRHGLAPAPANILQVLLLWLPNGFRGHRMWLSDTWGAAALEPDPNSRAGSGRPSTSDPMPQSAATKQPSSMGTLQQLRHFASRNAAAVSLRLSGRLGGGQGSWQRARRAAVLGLLAAGSPDTAAKLVMSAPSSSRAAAGGSPRVTFAQSAANHSVCLQPTRHCNYWSRASIQASFAGFTGVSDPLPPQQQQQPPQPQHPLQQRQQQQLPLRQQQH</sequence>
<dbReference type="EMBL" id="FNXT01000650">
    <property type="protein sequence ID" value="SZX65536.1"/>
    <property type="molecule type" value="Genomic_DNA"/>
</dbReference>
<feature type="region of interest" description="Disordered" evidence="1">
    <location>
        <begin position="212"/>
        <end position="250"/>
    </location>
</feature>
<evidence type="ECO:0000313" key="3">
    <source>
        <dbReference type="Proteomes" id="UP000256970"/>
    </source>
</evidence>
<dbReference type="AlphaFoldDB" id="A0A383VM96"/>
<feature type="compositionally biased region" description="Low complexity" evidence="1">
    <location>
        <begin position="223"/>
        <end position="250"/>
    </location>
</feature>
<feature type="region of interest" description="Disordered" evidence="1">
    <location>
        <begin position="76"/>
        <end position="107"/>
    </location>
</feature>
<evidence type="ECO:0000256" key="1">
    <source>
        <dbReference type="SAM" id="MobiDB-lite"/>
    </source>
</evidence>
<gene>
    <name evidence="2" type="ORF">BQ4739_LOCUS6017</name>
</gene>
<accession>A0A383VM96</accession>
<name>A0A383VM96_TETOB</name>
<evidence type="ECO:0000313" key="2">
    <source>
        <dbReference type="EMBL" id="SZX65536.1"/>
    </source>
</evidence>
<dbReference type="Proteomes" id="UP000256970">
    <property type="component" value="Unassembled WGS sequence"/>
</dbReference>
<proteinExistence type="predicted"/>
<organism evidence="2 3">
    <name type="scientific">Tetradesmus obliquus</name>
    <name type="common">Green alga</name>
    <name type="synonym">Acutodesmus obliquus</name>
    <dbReference type="NCBI Taxonomy" id="3088"/>
    <lineage>
        <taxon>Eukaryota</taxon>
        <taxon>Viridiplantae</taxon>
        <taxon>Chlorophyta</taxon>
        <taxon>core chlorophytes</taxon>
        <taxon>Chlorophyceae</taxon>
        <taxon>CS clade</taxon>
        <taxon>Sphaeropleales</taxon>
        <taxon>Scenedesmaceae</taxon>
        <taxon>Tetradesmus</taxon>
    </lineage>
</organism>
<feature type="compositionally biased region" description="Polar residues" evidence="1">
    <location>
        <begin position="87"/>
        <end position="107"/>
    </location>
</feature>